<evidence type="ECO:0000256" key="6">
    <source>
        <dbReference type="ARBA" id="ARBA00022989"/>
    </source>
</evidence>
<comment type="caution">
    <text evidence="11">The sequence shown here is derived from an EMBL/GenBank/DDBJ whole genome shotgun (WGS) entry which is preliminary data.</text>
</comment>
<dbReference type="EMBL" id="JAMFTS010000003">
    <property type="protein sequence ID" value="KAJ4779205.1"/>
    <property type="molecule type" value="Genomic_DNA"/>
</dbReference>
<evidence type="ECO:0000256" key="9">
    <source>
        <dbReference type="SAM" id="MobiDB-lite"/>
    </source>
</evidence>
<proteinExistence type="inferred from homology"/>
<keyword evidence="14" id="KW-1185">Reference proteome</keyword>
<evidence type="ECO:0000313" key="13">
    <source>
        <dbReference type="EMBL" id="KAJ4805074.1"/>
    </source>
</evidence>
<organism evidence="11 14">
    <name type="scientific">Rhynchospora pubera</name>
    <dbReference type="NCBI Taxonomy" id="906938"/>
    <lineage>
        <taxon>Eukaryota</taxon>
        <taxon>Viridiplantae</taxon>
        <taxon>Streptophyta</taxon>
        <taxon>Embryophyta</taxon>
        <taxon>Tracheophyta</taxon>
        <taxon>Spermatophyta</taxon>
        <taxon>Magnoliopsida</taxon>
        <taxon>Liliopsida</taxon>
        <taxon>Poales</taxon>
        <taxon>Cyperaceae</taxon>
        <taxon>Cyperoideae</taxon>
        <taxon>Rhynchosporeae</taxon>
        <taxon>Rhynchospora</taxon>
    </lineage>
</organism>
<evidence type="ECO:0000256" key="5">
    <source>
        <dbReference type="ARBA" id="ARBA00022692"/>
    </source>
</evidence>
<name>A0AAV8EHX5_9POAL</name>
<evidence type="ECO:0000259" key="10">
    <source>
        <dbReference type="Pfam" id="PF04535"/>
    </source>
</evidence>
<sequence>MAAVTDNPNPMPETLPELSAPRDLEKGSGAAPTGSDTTGEGSGGEAAVAAVVRRWKREDLLDRATLLLRAAAWLFSVISFLVMAANKHGDWKEFENYEEYRYIVGIGVLSFLYSMAQVIRHVHRLSGGTDPIPTRFGAILDFAGDQVTAYLLMSALSAAIPITNRMREGVDNVFTDSSAASISMAFFAFIALALSSLISGFKLCKQPYI</sequence>
<feature type="region of interest" description="Disordered" evidence="9">
    <location>
        <begin position="1"/>
        <end position="44"/>
    </location>
</feature>
<evidence type="ECO:0000256" key="8">
    <source>
        <dbReference type="RuleBase" id="RU361233"/>
    </source>
</evidence>
<evidence type="ECO:0000256" key="3">
    <source>
        <dbReference type="ARBA" id="ARBA00011489"/>
    </source>
</evidence>
<dbReference type="Proteomes" id="UP001140206">
    <property type="component" value="Chromosome 1"/>
</dbReference>
<dbReference type="EMBL" id="JAMFTS010000001">
    <property type="protein sequence ID" value="KAJ4805074.1"/>
    <property type="molecule type" value="Genomic_DNA"/>
</dbReference>
<protein>
    <recommendedName>
        <fullName evidence="8">CASP-like protein</fullName>
    </recommendedName>
</protein>
<keyword evidence="6 8" id="KW-1133">Transmembrane helix</keyword>
<feature type="transmembrane region" description="Helical" evidence="8">
    <location>
        <begin position="66"/>
        <end position="85"/>
    </location>
</feature>
<feature type="compositionally biased region" description="Low complexity" evidence="9">
    <location>
        <begin position="33"/>
        <end position="44"/>
    </location>
</feature>
<dbReference type="EMBL" id="JAMFTS010000002">
    <property type="protein sequence ID" value="KAJ4786091.1"/>
    <property type="molecule type" value="Genomic_DNA"/>
</dbReference>
<comment type="subunit">
    <text evidence="3 8">Homodimer and heterodimers.</text>
</comment>
<evidence type="ECO:0000256" key="1">
    <source>
        <dbReference type="ARBA" id="ARBA00004651"/>
    </source>
</evidence>
<evidence type="ECO:0000256" key="2">
    <source>
        <dbReference type="ARBA" id="ARBA00007651"/>
    </source>
</evidence>
<feature type="transmembrane region" description="Helical" evidence="8">
    <location>
        <begin position="139"/>
        <end position="162"/>
    </location>
</feature>
<comment type="similarity">
    <text evidence="2 8">Belongs to the Casparian strip membrane proteins (CASP) family.</text>
</comment>
<evidence type="ECO:0000313" key="12">
    <source>
        <dbReference type="EMBL" id="KAJ4786091.1"/>
    </source>
</evidence>
<dbReference type="GO" id="GO:0005886">
    <property type="term" value="C:plasma membrane"/>
    <property type="evidence" value="ECO:0007669"/>
    <property type="project" value="UniProtKB-SubCell"/>
</dbReference>
<feature type="domain" description="Casparian strip membrane protein" evidence="10">
    <location>
        <begin position="61"/>
        <end position="191"/>
    </location>
</feature>
<gene>
    <name evidence="13" type="ORF">LUZ62_017640</name>
    <name evidence="12" type="ORF">LUZ62_037337</name>
    <name evidence="11" type="ORF">LUZ62_063462</name>
</gene>
<evidence type="ECO:0000256" key="7">
    <source>
        <dbReference type="ARBA" id="ARBA00023136"/>
    </source>
</evidence>
<dbReference type="AlphaFoldDB" id="A0AAV8EHX5"/>
<dbReference type="PANTHER" id="PTHR33573:SF57">
    <property type="entry name" value="CASP-LIKE PROTEIN 4B1"/>
    <property type="match status" value="1"/>
</dbReference>
<reference evidence="11" key="1">
    <citation type="submission" date="2022-08" db="EMBL/GenBank/DDBJ databases">
        <authorList>
            <person name="Marques A."/>
        </authorList>
    </citation>
    <scope>NUCLEOTIDE SEQUENCE</scope>
    <source>
        <strain evidence="11">RhyPub2mFocal</strain>
        <tissue evidence="11">Leaves</tissue>
    </source>
</reference>
<dbReference type="Proteomes" id="UP001140206">
    <property type="component" value="Chromosome 2"/>
</dbReference>
<dbReference type="PANTHER" id="PTHR33573">
    <property type="entry name" value="CASP-LIKE PROTEIN 4A4"/>
    <property type="match status" value="1"/>
</dbReference>
<feature type="transmembrane region" description="Helical" evidence="8">
    <location>
        <begin position="100"/>
        <end position="119"/>
    </location>
</feature>
<feature type="transmembrane region" description="Helical" evidence="8">
    <location>
        <begin position="182"/>
        <end position="204"/>
    </location>
</feature>
<evidence type="ECO:0000313" key="14">
    <source>
        <dbReference type="Proteomes" id="UP001140206"/>
    </source>
</evidence>
<dbReference type="InterPro" id="IPR006702">
    <property type="entry name" value="CASP_dom"/>
</dbReference>
<keyword evidence="7 8" id="KW-0472">Membrane</keyword>
<accession>A0AAV8EHX5</accession>
<keyword evidence="5 8" id="KW-0812">Transmembrane</keyword>
<dbReference type="Proteomes" id="UP001140206">
    <property type="component" value="Chromosome 3"/>
</dbReference>
<evidence type="ECO:0000313" key="11">
    <source>
        <dbReference type="EMBL" id="KAJ4779205.1"/>
    </source>
</evidence>
<keyword evidence="4 8" id="KW-1003">Cell membrane</keyword>
<evidence type="ECO:0000256" key="4">
    <source>
        <dbReference type="ARBA" id="ARBA00022475"/>
    </source>
</evidence>
<dbReference type="Pfam" id="PF04535">
    <property type="entry name" value="CASP_dom"/>
    <property type="match status" value="1"/>
</dbReference>
<comment type="subcellular location">
    <subcellularLocation>
        <location evidence="1 8">Cell membrane</location>
        <topology evidence="1 8">Multi-pass membrane protein</topology>
    </subcellularLocation>
</comment>